<dbReference type="InterPro" id="IPR041644">
    <property type="entry name" value="GNAT_C"/>
</dbReference>
<reference evidence="3 4" key="1">
    <citation type="submission" date="2021-03" db="EMBL/GenBank/DDBJ databases">
        <title>Sequencing the genomes of 1000 actinobacteria strains.</title>
        <authorList>
            <person name="Klenk H.-P."/>
        </authorList>
    </citation>
    <scope>NUCLEOTIDE SEQUENCE [LARGE SCALE GENOMIC DNA]</scope>
    <source>
        <strain evidence="3 4">DSM 15454</strain>
    </source>
</reference>
<evidence type="ECO:0000313" key="3">
    <source>
        <dbReference type="EMBL" id="MBP2374651.1"/>
    </source>
</evidence>
<keyword evidence="4" id="KW-1185">Reference proteome</keyword>
<gene>
    <name evidence="3" type="ORF">JOF46_002563</name>
</gene>
<sequence length="279" mass="30490">MFEQLHPRIAAAILELCAVPEPDVAVCTAMLRTEAGEPVRSALAALDARWGSFPAEGLRTLPGVDSRAWIETLLRFAPVAAARMEGMRIPAAVIEATLADIGSQLHWHRRTHGGFGLDTAWWTTLHLSGSLYRLGRLQFHLHRDPENGPWAVGLHIPGDGALDAGSVDASLRLAATFFAEHFPAHRIDHAYCDSWLLDPYLAHALPDSNMAAFSARFTNVELRDEPGDALYFTFRVPADAQISRLPRDSSLQRVVLERIEGGGSWQAGKGLAPWPVPVG</sequence>
<dbReference type="Gene3D" id="3.40.630.120">
    <property type="match status" value="1"/>
</dbReference>
<proteinExistence type="predicted"/>
<organism evidence="3 4">
    <name type="scientific">Paeniglutamicibacter psychrophenolicus</name>
    <dbReference type="NCBI Taxonomy" id="257454"/>
    <lineage>
        <taxon>Bacteria</taxon>
        <taxon>Bacillati</taxon>
        <taxon>Actinomycetota</taxon>
        <taxon>Actinomycetes</taxon>
        <taxon>Micrococcales</taxon>
        <taxon>Micrococcaceae</taxon>
        <taxon>Paeniglutamicibacter</taxon>
    </lineage>
</organism>
<protein>
    <recommendedName>
        <fullName evidence="5">GNAT-like C-terminal domain-containing protein</fullName>
    </recommendedName>
</protein>
<dbReference type="EMBL" id="JAGIOE010000001">
    <property type="protein sequence ID" value="MBP2374651.1"/>
    <property type="molecule type" value="Genomic_DNA"/>
</dbReference>
<dbReference type="RefSeq" id="WP_209907672.1">
    <property type="nucleotide sequence ID" value="NZ_BAAAMI010000017.1"/>
</dbReference>
<dbReference type="Pfam" id="PF18082">
    <property type="entry name" value="NAT_N"/>
    <property type="match status" value="1"/>
</dbReference>
<evidence type="ECO:0000259" key="1">
    <source>
        <dbReference type="Pfam" id="PF18082"/>
    </source>
</evidence>
<name>A0ABS4WF33_9MICC</name>
<dbReference type="Proteomes" id="UP000766570">
    <property type="component" value="Unassembled WGS sequence"/>
</dbReference>
<dbReference type="Pfam" id="PF18164">
    <property type="entry name" value="GNAT_C"/>
    <property type="match status" value="1"/>
</dbReference>
<comment type="caution">
    <text evidence="3">The sequence shown here is derived from an EMBL/GenBank/DDBJ whole genome shotgun (WGS) entry which is preliminary data.</text>
</comment>
<dbReference type="InterPro" id="IPR041273">
    <property type="entry name" value="NAT_N"/>
</dbReference>
<evidence type="ECO:0008006" key="5">
    <source>
        <dbReference type="Google" id="ProtNLM"/>
    </source>
</evidence>
<feature type="domain" description="N-acyltransferase N-terminal" evidence="1">
    <location>
        <begin position="11"/>
        <end position="129"/>
    </location>
</feature>
<evidence type="ECO:0000313" key="4">
    <source>
        <dbReference type="Proteomes" id="UP000766570"/>
    </source>
</evidence>
<feature type="domain" description="GNAT-like C-terminal" evidence="2">
    <location>
        <begin position="131"/>
        <end position="271"/>
    </location>
</feature>
<evidence type="ECO:0000259" key="2">
    <source>
        <dbReference type="Pfam" id="PF18164"/>
    </source>
</evidence>
<accession>A0ABS4WF33</accession>